<feature type="domain" description="Aspartyl/asparaginy/proline hydroxylase" evidence="1">
    <location>
        <begin position="67"/>
        <end position="167"/>
    </location>
</feature>
<protein>
    <submittedName>
        <fullName evidence="2">Aspartyl/asparaginyl beta-hydroxylase domain-containing protein</fullName>
    </submittedName>
</protein>
<evidence type="ECO:0000259" key="1">
    <source>
        <dbReference type="Pfam" id="PF05118"/>
    </source>
</evidence>
<dbReference type="RefSeq" id="WP_281779881.1">
    <property type="nucleotide sequence ID" value="NZ_AP027041.1"/>
</dbReference>
<keyword evidence="3" id="KW-1185">Reference proteome</keyword>
<proteinExistence type="predicted"/>
<gene>
    <name evidence="2" type="ORF">LA521A_31950</name>
</gene>
<evidence type="ECO:0000313" key="2">
    <source>
        <dbReference type="EMBL" id="BDU17994.1"/>
    </source>
</evidence>
<dbReference type="Gene3D" id="2.60.120.330">
    <property type="entry name" value="B-lactam Antibiotic, Isopenicillin N Synthase, Chain"/>
    <property type="match status" value="1"/>
</dbReference>
<accession>A0ABM8DH94</accession>
<dbReference type="Pfam" id="PF05118">
    <property type="entry name" value="Asp_Arg_Hydrox"/>
    <property type="match status" value="1"/>
</dbReference>
<evidence type="ECO:0000313" key="3">
    <source>
        <dbReference type="Proteomes" id="UP001317822"/>
    </source>
</evidence>
<sequence length="328" mass="36345">MKLQVPFIQLPLAFDAAALAAEIDALGEGPWKPHPQGFAGNSMLPLVAVEGNADNEAFAGPMRPTPELLRCPYLTQVFASLGATVGRSRLMRLSGHAEVTRHADQGYYWTERVRVHIPVVTQPTVQFECDKAVINMAAGECWIFDTWRQHRVLNDAVQSRVHLVVDTVGGGRFWDLVNRGRPHDAPRAGWQSVHIAPQAGDIAAFPCETVNVPTVMTPWELNDHLGLLFADAVPHPNLSQVRQIAMRFARTWQGLWFELGDRPEGRARYSAALQRFIEDVRGPAQPLVLRNDLRWFNALMTIVCKFAVGTDDAAFATAAQRRATGDNA</sequence>
<organism evidence="2 3">
    <name type="scientific">Lysobacter auxotrophicus</name>
    <dbReference type="NCBI Taxonomy" id="2992573"/>
    <lineage>
        <taxon>Bacteria</taxon>
        <taxon>Pseudomonadati</taxon>
        <taxon>Pseudomonadota</taxon>
        <taxon>Gammaproteobacteria</taxon>
        <taxon>Lysobacterales</taxon>
        <taxon>Lysobacteraceae</taxon>
        <taxon>Lysobacter</taxon>
    </lineage>
</organism>
<dbReference type="InterPro" id="IPR027443">
    <property type="entry name" value="IPNS-like_sf"/>
</dbReference>
<dbReference type="SUPFAM" id="SSF51197">
    <property type="entry name" value="Clavaminate synthase-like"/>
    <property type="match status" value="1"/>
</dbReference>
<dbReference type="EMBL" id="AP027041">
    <property type="protein sequence ID" value="BDU17994.1"/>
    <property type="molecule type" value="Genomic_DNA"/>
</dbReference>
<reference evidence="2 3" key="1">
    <citation type="journal article" date="2023" name="Int. J. Syst. Evol. Microbiol.">
        <title>Physiological and genomic analyses of cobalamin (vitamin B12)-auxotrophy of Lysobacter auxotrophicus sp. nov., a methionine-auxotrophic chitinolytic bacterium isolated from chitin-treated soil.</title>
        <authorList>
            <person name="Saito A."/>
            <person name="Dohra H."/>
            <person name="Hamada M."/>
            <person name="Moriuchi R."/>
            <person name="Kotsuchibashi Y."/>
            <person name="Mori K."/>
        </authorList>
    </citation>
    <scope>NUCLEOTIDE SEQUENCE [LARGE SCALE GENOMIC DNA]</scope>
    <source>
        <strain evidence="2 3">5-21a</strain>
    </source>
</reference>
<dbReference type="InterPro" id="IPR007803">
    <property type="entry name" value="Asp/Arg/Pro-Hydrxlase"/>
</dbReference>
<name>A0ABM8DH94_9GAMM</name>
<dbReference type="Proteomes" id="UP001317822">
    <property type="component" value="Chromosome"/>
</dbReference>